<sequence length="106" mass="11617">MFGWAIVPGTPVSHNLVWTENSRSVNSHTTVLTNSPPKSDVMRESMGIRMLPAFPPSVMTGGRKDVTLDLSLAVRFSLLAILRRMDGQACLTYRLQNAHGQMGSTC</sequence>
<name>A0ABQ9XZH6_9EUKA</name>
<organism evidence="5 8">
    <name type="scientific">Blattamonas nauphoetae</name>
    <dbReference type="NCBI Taxonomy" id="2049346"/>
    <lineage>
        <taxon>Eukaryota</taxon>
        <taxon>Metamonada</taxon>
        <taxon>Preaxostyla</taxon>
        <taxon>Oxymonadida</taxon>
        <taxon>Blattamonas</taxon>
    </lineage>
</organism>
<keyword evidence="8" id="KW-1185">Reference proteome</keyword>
<evidence type="ECO:0000313" key="2">
    <source>
        <dbReference type="EMBL" id="KAK2947136.1"/>
    </source>
</evidence>
<evidence type="ECO:0000313" key="8">
    <source>
        <dbReference type="Proteomes" id="UP001281761"/>
    </source>
</evidence>
<dbReference type="EMBL" id="JARBJD010000209">
    <property type="protein sequence ID" value="KAK2947136.1"/>
    <property type="molecule type" value="Genomic_DNA"/>
</dbReference>
<accession>A0ABQ9XZH6</accession>
<dbReference type="EMBL" id="JARBJD010000028">
    <property type="protein sequence ID" value="KAK2959648.1"/>
    <property type="molecule type" value="Genomic_DNA"/>
</dbReference>
<evidence type="ECO:0000313" key="5">
    <source>
        <dbReference type="EMBL" id="KAK2956886.1"/>
    </source>
</evidence>
<protein>
    <submittedName>
        <fullName evidence="5">Uncharacterized protein</fullName>
    </submittedName>
</protein>
<dbReference type="EMBL" id="JARBJD010000011">
    <property type="protein sequence ID" value="KAK2962299.1"/>
    <property type="molecule type" value="Genomic_DNA"/>
</dbReference>
<evidence type="ECO:0000313" key="6">
    <source>
        <dbReference type="EMBL" id="KAK2959648.1"/>
    </source>
</evidence>
<gene>
    <name evidence="4" type="ORF">BLNAU_10216</name>
    <name evidence="3" type="ORF">BLNAU_13444</name>
    <name evidence="2" type="ORF">BLNAU_17912</name>
    <name evidence="1" type="ORF">BLNAU_23024</name>
    <name evidence="7" type="ORF">BLNAU_2542</name>
    <name evidence="6" type="ORF">BLNAU_5426</name>
    <name evidence="5" type="ORF">BLNAU_8163</name>
</gene>
<dbReference type="EMBL" id="JARBJD010000438">
    <property type="protein sequence ID" value="KAK2942059.1"/>
    <property type="molecule type" value="Genomic_DNA"/>
</dbReference>
<evidence type="ECO:0000313" key="1">
    <source>
        <dbReference type="EMBL" id="KAK2942059.1"/>
    </source>
</evidence>
<evidence type="ECO:0000313" key="7">
    <source>
        <dbReference type="EMBL" id="KAK2962299.1"/>
    </source>
</evidence>
<proteinExistence type="predicted"/>
<dbReference type="EMBL" id="JARBJD010000051">
    <property type="protein sequence ID" value="KAK2956886.1"/>
    <property type="molecule type" value="Genomic_DNA"/>
</dbReference>
<dbReference type="EMBL" id="JARBJD010000073">
    <property type="protein sequence ID" value="KAK2954886.1"/>
    <property type="molecule type" value="Genomic_DNA"/>
</dbReference>
<dbReference type="EMBL" id="JARBJD010000116">
    <property type="protein sequence ID" value="KAK2951560.1"/>
    <property type="molecule type" value="Genomic_DNA"/>
</dbReference>
<dbReference type="Proteomes" id="UP001281761">
    <property type="component" value="Unassembled WGS sequence"/>
</dbReference>
<evidence type="ECO:0000313" key="4">
    <source>
        <dbReference type="EMBL" id="KAK2954886.1"/>
    </source>
</evidence>
<evidence type="ECO:0000313" key="3">
    <source>
        <dbReference type="EMBL" id="KAK2951560.1"/>
    </source>
</evidence>
<reference evidence="5 8" key="1">
    <citation type="journal article" date="2022" name="bioRxiv">
        <title>Genomics of Preaxostyla Flagellates Illuminates Evolutionary Transitions and the Path Towards Mitochondrial Loss.</title>
        <authorList>
            <person name="Novak L.V.F."/>
            <person name="Treitli S.C."/>
            <person name="Pyrih J."/>
            <person name="Halakuc P."/>
            <person name="Pipaliya S.V."/>
            <person name="Vacek V."/>
            <person name="Brzon O."/>
            <person name="Soukal P."/>
            <person name="Eme L."/>
            <person name="Dacks J.B."/>
            <person name="Karnkowska A."/>
            <person name="Elias M."/>
            <person name="Hampl V."/>
        </authorList>
    </citation>
    <scope>NUCLEOTIDE SEQUENCE [LARGE SCALE GENOMIC DNA]</scope>
    <source>
        <strain evidence="5">NAU3</strain>
        <tissue evidence="5">Gut</tissue>
    </source>
</reference>
<comment type="caution">
    <text evidence="5">The sequence shown here is derived from an EMBL/GenBank/DDBJ whole genome shotgun (WGS) entry which is preliminary data.</text>
</comment>